<evidence type="ECO:0000313" key="5">
    <source>
        <dbReference type="Proteomes" id="UP000618445"/>
    </source>
</evidence>
<dbReference type="InterPro" id="IPR016166">
    <property type="entry name" value="FAD-bd_PCMH"/>
</dbReference>
<dbReference type="PANTHER" id="PTHR11748">
    <property type="entry name" value="D-LACTATE DEHYDROGENASE"/>
    <property type="match status" value="1"/>
</dbReference>
<dbReference type="Gene3D" id="3.30.465.10">
    <property type="match status" value="1"/>
</dbReference>
<reference evidence="4 5" key="1">
    <citation type="journal article" date="2020" name="ISME J.">
        <title>Comparative genomics reveals insights into cyanobacterial evolution and habitat adaptation.</title>
        <authorList>
            <person name="Chen M.Y."/>
            <person name="Teng W.K."/>
            <person name="Zhao L."/>
            <person name="Hu C.X."/>
            <person name="Zhou Y.K."/>
            <person name="Han B.P."/>
            <person name="Song L.R."/>
            <person name="Shu W.S."/>
        </authorList>
    </citation>
    <scope>NUCLEOTIDE SEQUENCE [LARGE SCALE GENOMIC DNA]</scope>
    <source>
        <strain evidence="4 5">FACHB-1050</strain>
    </source>
</reference>
<organism evidence="4 5">
    <name type="scientific">Phormidium tenue FACHB-1050</name>
    <dbReference type="NCBI Taxonomy" id="2692857"/>
    <lineage>
        <taxon>Bacteria</taxon>
        <taxon>Bacillati</taxon>
        <taxon>Cyanobacteriota</taxon>
        <taxon>Cyanophyceae</taxon>
        <taxon>Oscillatoriophycideae</taxon>
        <taxon>Oscillatoriales</taxon>
        <taxon>Oscillatoriaceae</taxon>
        <taxon>Phormidium</taxon>
    </lineage>
</organism>
<dbReference type="InterPro" id="IPR016169">
    <property type="entry name" value="FAD-bd_PCMH_sub2"/>
</dbReference>
<dbReference type="PROSITE" id="PS51387">
    <property type="entry name" value="FAD_PCMH"/>
    <property type="match status" value="1"/>
</dbReference>
<dbReference type="EMBL" id="JACJQY010000019">
    <property type="protein sequence ID" value="MBD2317766.1"/>
    <property type="molecule type" value="Genomic_DNA"/>
</dbReference>
<feature type="domain" description="FAD-binding PCMH-type" evidence="3">
    <location>
        <begin position="35"/>
        <end position="214"/>
    </location>
</feature>
<dbReference type="InterPro" id="IPR006094">
    <property type="entry name" value="Oxid_FAD_bind_N"/>
</dbReference>
<name>A0ABR8CBP8_9CYAN</name>
<evidence type="ECO:0000256" key="1">
    <source>
        <dbReference type="ARBA" id="ARBA00022630"/>
    </source>
</evidence>
<dbReference type="Pfam" id="PF01565">
    <property type="entry name" value="FAD_binding_4"/>
    <property type="match status" value="1"/>
</dbReference>
<proteinExistence type="predicted"/>
<keyword evidence="5" id="KW-1185">Reference proteome</keyword>
<dbReference type="InterPro" id="IPR036318">
    <property type="entry name" value="FAD-bd_PCMH-like_sf"/>
</dbReference>
<dbReference type="InterPro" id="IPR016164">
    <property type="entry name" value="FAD-linked_Oxase-like_C"/>
</dbReference>
<evidence type="ECO:0000259" key="3">
    <source>
        <dbReference type="PROSITE" id="PS51387"/>
    </source>
</evidence>
<accession>A0ABR8CBP8</accession>
<dbReference type="PANTHER" id="PTHR11748:SF103">
    <property type="entry name" value="GLYCOLATE OXIDASE SUBUNIT GLCE"/>
    <property type="match status" value="1"/>
</dbReference>
<evidence type="ECO:0000313" key="4">
    <source>
        <dbReference type="EMBL" id="MBD2317766.1"/>
    </source>
</evidence>
<comment type="caution">
    <text evidence="4">The sequence shown here is derived from an EMBL/GenBank/DDBJ whole genome shotgun (WGS) entry which is preliminary data.</text>
</comment>
<keyword evidence="2" id="KW-0274">FAD</keyword>
<dbReference type="SUPFAM" id="SSF56176">
    <property type="entry name" value="FAD-binding/transporter-associated domain-like"/>
    <property type="match status" value="1"/>
</dbReference>
<evidence type="ECO:0000256" key="2">
    <source>
        <dbReference type="ARBA" id="ARBA00022827"/>
    </source>
</evidence>
<protein>
    <submittedName>
        <fullName evidence="4">FAD-binding oxidoreductase</fullName>
    </submittedName>
</protein>
<dbReference type="SUPFAM" id="SSF55103">
    <property type="entry name" value="FAD-linked oxidases, C-terminal domain"/>
    <property type="match status" value="1"/>
</dbReference>
<dbReference type="Proteomes" id="UP000618445">
    <property type="component" value="Unassembled WGS sequence"/>
</dbReference>
<gene>
    <name evidence="4" type="ORF">H6G05_13035</name>
</gene>
<keyword evidence="1" id="KW-0285">Flavoprotein</keyword>
<sequence length="455" mass="49242">MISLFTDLLGVESVVLFDLLTPNLHERVVTSLTPDSLPPAAVLYPQTIAELSRAISLAYEHRLRMLPCGSATKLDWGGLVSRADLVISTAKLNRVIEHCVGDLTVTVESGVKYQDLQTVLAKEGQFLAIDPPYSAEATIGGILATGSAGSLRHRYNGVRDMCLGIEFVRSDGEVVKAGGRVVKNVAGYDLMKLLTGSYGTLGIAASVTFRLYPLPEYTQIVVLTGTAEAISQAQQKISTSVLTPTACDLLSATAITDLGLGQGSGLVLQFASLKASVIEQCDRIAVLAKELNLEVQILGEAKEFWELLEILIWQDELRNLEQSSESASVVCKLGLLPSASVSFLKECEQIFDIQSYYLQIHTGSGLGILRVEDVQDLEAIALQIAKVRSIAESCGGFLSILEAPQALKFGNRTLGNNSSNLENVWGYRGNARDLMVKIQQQFDPRGLLSCDRLYS</sequence>